<keyword evidence="2" id="KW-1185">Reference proteome</keyword>
<sequence length="79" mass="9148">MKILDNTKPDFYNQTIDIRITVGELLMLRTAMGNSNASEFARNVVSGHDEFKDKVVKEDLTFILFNELKELLEQVSKER</sequence>
<reference evidence="1 2" key="1">
    <citation type="submission" date="2015-06" db="EMBL/GenBank/DDBJ databases">
        <title>Complete genome sequence of Bacillus cereus phage PBC2.</title>
        <authorList>
            <person name="Kong M."/>
            <person name="Ryu S."/>
        </authorList>
    </citation>
    <scope>NUCLEOTIDE SEQUENCE [LARGE SCALE GENOMIC DNA]</scope>
</reference>
<gene>
    <name evidence="1" type="ORF">PBC2_165</name>
</gene>
<dbReference type="Proteomes" id="UP000223102">
    <property type="component" value="Segment"/>
</dbReference>
<evidence type="ECO:0000313" key="2">
    <source>
        <dbReference type="Proteomes" id="UP000223102"/>
    </source>
</evidence>
<organism evidence="1 2">
    <name type="scientific">Bacillus phage PBC2</name>
    <dbReference type="NCBI Taxonomy" id="1675029"/>
    <lineage>
        <taxon>Viruses</taxon>
        <taxon>Duplodnaviria</taxon>
        <taxon>Heunggongvirae</taxon>
        <taxon>Uroviricota</taxon>
        <taxon>Caudoviricetes</taxon>
        <taxon>Andregratiavirinae</taxon>
        <taxon>Haetaevirus</taxon>
        <taxon>Haetaevirus PBC2</taxon>
    </lineage>
</organism>
<evidence type="ECO:0000313" key="1">
    <source>
        <dbReference type="EMBL" id="AKQ08480.1"/>
    </source>
</evidence>
<protein>
    <submittedName>
        <fullName evidence="1">Uncharacterized protein</fullName>
    </submittedName>
</protein>
<name>A0A218KC63_9CAUD</name>
<accession>A0A218KC63</accession>
<proteinExistence type="predicted"/>
<dbReference type="EMBL" id="KT070867">
    <property type="protein sequence ID" value="AKQ08480.1"/>
    <property type="molecule type" value="Genomic_DNA"/>
</dbReference>